<feature type="region of interest" description="Disordered" evidence="1">
    <location>
        <begin position="149"/>
        <end position="237"/>
    </location>
</feature>
<keyword evidence="2" id="KW-0812">Transmembrane</keyword>
<dbReference type="RefSeq" id="WP_193530261.1">
    <property type="nucleotide sequence ID" value="NZ_JADCJZ010000003.1"/>
</dbReference>
<dbReference type="Gene3D" id="1.10.260.40">
    <property type="entry name" value="lambda repressor-like DNA-binding domains"/>
    <property type="match status" value="1"/>
</dbReference>
<sequence>MAIPRFSEILASRRRELGLTTAQASRVLKLREDVLLAFENGDYGHMPQSGYAQGMLSSYARYLGLNAREIVDLFTEELYEYQHGTSSHELRRRTRHTQSGRIISGYETPNEVESRPKAYVEYRPLLPSGGGPAGDLGDFATTAPARPRMSVPLAGAGTAAPGTRGYTGAPAREDERPGRRGSGRPYNAPSARERESSSTSRRRPPASRRRGIDQTARLDGARGYPARGTRGADGAVYMRDDVSTRRVRAGEYTDDLRLDGEARPSVSAATASGRRSSRNIANVERPNVRRRAPRAQSDGSRGRRPPARGGLVGQFLSDPRRALFALILLLAVVLTAVLVFSVSSCVNARNQPATGQVVPVQSTDGTQSDDDGAAGDNDATDSDEPAADAADDSEGKDADAEPAEGADDAAAEDGKDAKADEPTETVVEVSVAEGSVSWVEITCDGKSEVAESVTGPWTKSYTVEDSISIQVANPDAVTVTKNGEKVALSQRAGGLGSVKIDGTPAVKADASADGSAADEGE</sequence>
<keyword evidence="2" id="KW-0472">Membrane</keyword>
<dbReference type="PANTHER" id="PTHR34475">
    <property type="match status" value="1"/>
</dbReference>
<organism evidence="4 5">
    <name type="scientific">Thermophilibacter gallinarum</name>
    <dbReference type="NCBI Taxonomy" id="2779357"/>
    <lineage>
        <taxon>Bacteria</taxon>
        <taxon>Bacillati</taxon>
        <taxon>Actinomycetota</taxon>
        <taxon>Coriobacteriia</taxon>
        <taxon>Coriobacteriales</taxon>
        <taxon>Atopobiaceae</taxon>
        <taxon>Thermophilibacter</taxon>
    </lineage>
</organism>
<feature type="region of interest" description="Disordered" evidence="1">
    <location>
        <begin position="263"/>
        <end position="310"/>
    </location>
</feature>
<feature type="compositionally biased region" description="Acidic residues" evidence="1">
    <location>
        <begin position="367"/>
        <end position="392"/>
    </location>
</feature>
<feature type="region of interest" description="Disordered" evidence="1">
    <location>
        <begin position="500"/>
        <end position="521"/>
    </location>
</feature>
<protein>
    <submittedName>
        <fullName evidence="4">Helix-turn-helix domain-containing protein</fullName>
    </submittedName>
</protein>
<name>A0ABR9QU79_9ACTN</name>
<feature type="transmembrane region" description="Helical" evidence="2">
    <location>
        <begin position="322"/>
        <end position="342"/>
    </location>
</feature>
<dbReference type="Pfam" id="PF13464">
    <property type="entry name" value="RodZ_C"/>
    <property type="match status" value="1"/>
</dbReference>
<feature type="region of interest" description="Disordered" evidence="1">
    <location>
        <begin position="353"/>
        <end position="424"/>
    </location>
</feature>
<feature type="compositionally biased region" description="Polar residues" evidence="1">
    <location>
        <begin position="353"/>
        <end position="366"/>
    </location>
</feature>
<evidence type="ECO:0000259" key="3">
    <source>
        <dbReference type="Pfam" id="PF13464"/>
    </source>
</evidence>
<dbReference type="InterPro" id="IPR050400">
    <property type="entry name" value="Bact_Cytoskel_RodZ"/>
</dbReference>
<evidence type="ECO:0000313" key="4">
    <source>
        <dbReference type="EMBL" id="MBE5024631.1"/>
    </source>
</evidence>
<dbReference type="PANTHER" id="PTHR34475:SF1">
    <property type="entry name" value="CYTOSKELETON PROTEIN RODZ"/>
    <property type="match status" value="1"/>
</dbReference>
<evidence type="ECO:0000256" key="2">
    <source>
        <dbReference type="SAM" id="Phobius"/>
    </source>
</evidence>
<gene>
    <name evidence="4" type="ORF">INF26_07175</name>
</gene>
<accession>A0ABR9QU79</accession>
<comment type="caution">
    <text evidence="4">The sequence shown here is derived from an EMBL/GenBank/DDBJ whole genome shotgun (WGS) entry which is preliminary data.</text>
</comment>
<keyword evidence="2" id="KW-1133">Transmembrane helix</keyword>
<keyword evidence="5" id="KW-1185">Reference proteome</keyword>
<dbReference type="InterPro" id="IPR025194">
    <property type="entry name" value="RodZ-like_C"/>
</dbReference>
<evidence type="ECO:0000313" key="5">
    <source>
        <dbReference type="Proteomes" id="UP001194273"/>
    </source>
</evidence>
<reference evidence="4 5" key="1">
    <citation type="submission" date="2020-10" db="EMBL/GenBank/DDBJ databases">
        <title>ChiBAC.</title>
        <authorList>
            <person name="Zenner C."/>
            <person name="Hitch T.C.A."/>
            <person name="Clavel T."/>
        </authorList>
    </citation>
    <scope>NUCLEOTIDE SEQUENCE [LARGE SCALE GENOMIC DNA]</scope>
    <source>
        <strain evidence="4 5">DSM 107455</strain>
    </source>
</reference>
<feature type="compositionally biased region" description="Low complexity" evidence="1">
    <location>
        <begin position="265"/>
        <end position="274"/>
    </location>
</feature>
<dbReference type="EMBL" id="JADCJZ010000003">
    <property type="protein sequence ID" value="MBE5024631.1"/>
    <property type="molecule type" value="Genomic_DNA"/>
</dbReference>
<dbReference type="Pfam" id="PF13413">
    <property type="entry name" value="HTH_25"/>
    <property type="match status" value="1"/>
</dbReference>
<evidence type="ECO:0000256" key="1">
    <source>
        <dbReference type="SAM" id="MobiDB-lite"/>
    </source>
</evidence>
<proteinExistence type="predicted"/>
<feature type="domain" description="Cytoskeleton protein RodZ-like C-terminal" evidence="3">
    <location>
        <begin position="437"/>
        <end position="493"/>
    </location>
</feature>
<feature type="compositionally biased region" description="Low complexity" evidence="1">
    <location>
        <begin position="152"/>
        <end position="170"/>
    </location>
</feature>
<dbReference type="Proteomes" id="UP001194273">
    <property type="component" value="Unassembled WGS sequence"/>
</dbReference>
<dbReference type="InterPro" id="IPR010982">
    <property type="entry name" value="Lambda_DNA-bd_dom_sf"/>
</dbReference>
<feature type="compositionally biased region" description="Basic and acidic residues" evidence="1">
    <location>
        <begin position="412"/>
        <end position="421"/>
    </location>
</feature>
<feature type="compositionally biased region" description="Basic residues" evidence="1">
    <location>
        <begin position="200"/>
        <end position="209"/>
    </location>
</feature>
<feature type="compositionally biased region" description="Acidic residues" evidence="1">
    <location>
        <begin position="400"/>
        <end position="411"/>
    </location>
</feature>